<dbReference type="InterPro" id="IPR043149">
    <property type="entry name" value="TagF_N"/>
</dbReference>
<evidence type="ECO:0000256" key="1">
    <source>
        <dbReference type="SAM" id="Phobius"/>
    </source>
</evidence>
<keyword evidence="3" id="KW-1185">Reference proteome</keyword>
<name>A0A0R2L3G7_9LACO</name>
<reference evidence="2 3" key="1">
    <citation type="journal article" date="2015" name="Genome Announc.">
        <title>Expanding the biotechnology potential of lactobacilli through comparative genomics of 213 strains and associated genera.</title>
        <authorList>
            <person name="Sun Z."/>
            <person name="Harris H.M."/>
            <person name="McCann A."/>
            <person name="Guo C."/>
            <person name="Argimon S."/>
            <person name="Zhang W."/>
            <person name="Yang X."/>
            <person name="Jeffery I.B."/>
            <person name="Cooney J.C."/>
            <person name="Kagawa T.F."/>
            <person name="Liu W."/>
            <person name="Song Y."/>
            <person name="Salvetti E."/>
            <person name="Wrobel A."/>
            <person name="Rasinkangas P."/>
            <person name="Parkhill J."/>
            <person name="Rea M.C."/>
            <person name="O'Sullivan O."/>
            <person name="Ritari J."/>
            <person name="Douillard F.P."/>
            <person name="Paul Ross R."/>
            <person name="Yang R."/>
            <person name="Briner A.E."/>
            <person name="Felis G.E."/>
            <person name="de Vos W.M."/>
            <person name="Barrangou R."/>
            <person name="Klaenhammer T.R."/>
            <person name="Caufield P.W."/>
            <person name="Cui Y."/>
            <person name="Zhang H."/>
            <person name="O'Toole P.W."/>
        </authorList>
    </citation>
    <scope>NUCLEOTIDE SEQUENCE [LARGE SCALE GENOMIC DNA]</scope>
    <source>
        <strain evidence="2 3">DSM 22696</strain>
    </source>
</reference>
<dbReference type="RefSeq" id="WP_057811763.1">
    <property type="nucleotide sequence ID" value="NZ_JQCB01000032.1"/>
</dbReference>
<dbReference type="InterPro" id="IPR007554">
    <property type="entry name" value="Glycerophosphate_synth"/>
</dbReference>
<dbReference type="Proteomes" id="UP000051139">
    <property type="component" value="Unassembled WGS sequence"/>
</dbReference>
<dbReference type="Pfam" id="PF04464">
    <property type="entry name" value="Glyphos_transf"/>
    <property type="match status" value="1"/>
</dbReference>
<dbReference type="GO" id="GO:0016020">
    <property type="term" value="C:membrane"/>
    <property type="evidence" value="ECO:0007669"/>
    <property type="project" value="InterPro"/>
</dbReference>
<dbReference type="AlphaFoldDB" id="A0A0R2L3G7"/>
<keyword evidence="1" id="KW-0812">Transmembrane</keyword>
<organism evidence="2 3">
    <name type="scientific">Furfurilactobacillus siliginis</name>
    <dbReference type="NCBI Taxonomy" id="348151"/>
    <lineage>
        <taxon>Bacteria</taxon>
        <taxon>Bacillati</taxon>
        <taxon>Bacillota</taxon>
        <taxon>Bacilli</taxon>
        <taxon>Lactobacillales</taxon>
        <taxon>Lactobacillaceae</taxon>
        <taxon>Furfurilactobacillus</taxon>
    </lineage>
</organism>
<keyword evidence="1" id="KW-1133">Transmembrane helix</keyword>
<feature type="transmembrane region" description="Helical" evidence="1">
    <location>
        <begin position="21"/>
        <end position="38"/>
    </location>
</feature>
<dbReference type="PATRIC" id="fig|348151.3.peg.1316"/>
<accession>A0A0R2L3G7</accession>
<keyword evidence="1" id="KW-0472">Membrane</keyword>
<evidence type="ECO:0000313" key="2">
    <source>
        <dbReference type="EMBL" id="KRN93172.1"/>
    </source>
</evidence>
<dbReference type="STRING" id="348151.IV55_GL001282"/>
<dbReference type="EMBL" id="JQCB01000032">
    <property type="protein sequence ID" value="KRN93172.1"/>
    <property type="molecule type" value="Genomic_DNA"/>
</dbReference>
<sequence length="266" mass="31455">MTDKLKSYIKTKIKLKDFIKLVIALVQFPVVLCAFIASKFDRTIPSKVWLIGEEGPDAKDNAFMFFQYLREQHADIPTAYYLTKDSPVFETVTKYGEVVEHSSFRHMKMMFKARYVLSTHDGHFAPWKQMNWREFKILYSWLNPKLEFVFLQHGVTKDNVEKNAGFARTRFDFFVTTTKDEYKAISDPELGYRNGQVIETGFSRFDNLYKRINEPTKNYILIMPTWRYYLSEASENDFASSDYFKNYMALLSNKELIQFLNGRLQI</sequence>
<dbReference type="Gene3D" id="3.40.50.11820">
    <property type="match status" value="1"/>
</dbReference>
<protein>
    <submittedName>
        <fullName evidence="2">Uncharacterized protein</fullName>
    </submittedName>
</protein>
<gene>
    <name evidence="2" type="ORF">IV55_GL001282</name>
</gene>
<comment type="caution">
    <text evidence="2">The sequence shown here is derived from an EMBL/GenBank/DDBJ whole genome shotgun (WGS) entry which is preliminary data.</text>
</comment>
<proteinExistence type="predicted"/>
<evidence type="ECO:0000313" key="3">
    <source>
        <dbReference type="Proteomes" id="UP000051139"/>
    </source>
</evidence>
<dbReference type="GO" id="GO:0047355">
    <property type="term" value="F:CDP-glycerol glycerophosphotransferase activity"/>
    <property type="evidence" value="ECO:0007669"/>
    <property type="project" value="InterPro"/>
</dbReference>